<name>A0ACB5SD04_9PEZI</name>
<organism evidence="1 2">
    <name type="scientific">Neofusicoccum parvum</name>
    <dbReference type="NCBI Taxonomy" id="310453"/>
    <lineage>
        <taxon>Eukaryota</taxon>
        <taxon>Fungi</taxon>
        <taxon>Dikarya</taxon>
        <taxon>Ascomycota</taxon>
        <taxon>Pezizomycotina</taxon>
        <taxon>Dothideomycetes</taxon>
        <taxon>Dothideomycetes incertae sedis</taxon>
        <taxon>Botryosphaeriales</taxon>
        <taxon>Botryosphaeriaceae</taxon>
        <taxon>Neofusicoccum</taxon>
    </lineage>
</organism>
<gene>
    <name evidence="1" type="primary">g7573</name>
    <name evidence="1" type="ORF">NpPPO83_00007573</name>
</gene>
<comment type="caution">
    <text evidence="1">The sequence shown here is derived from an EMBL/GenBank/DDBJ whole genome shotgun (WGS) entry which is preliminary data.</text>
</comment>
<evidence type="ECO:0000313" key="1">
    <source>
        <dbReference type="EMBL" id="GME35163.1"/>
    </source>
</evidence>
<accession>A0ACB5SD04</accession>
<reference evidence="1" key="1">
    <citation type="submission" date="2024-09" db="EMBL/GenBank/DDBJ databases">
        <title>Draft Genome Sequences of Neofusicoccum parvum.</title>
        <authorList>
            <person name="Ashida A."/>
            <person name="Camagna M."/>
            <person name="Tanaka A."/>
            <person name="Takemoto D."/>
        </authorList>
    </citation>
    <scope>NUCLEOTIDE SEQUENCE</scope>
    <source>
        <strain evidence="1">PPO83</strain>
    </source>
</reference>
<dbReference type="Proteomes" id="UP001165186">
    <property type="component" value="Unassembled WGS sequence"/>
</dbReference>
<protein>
    <submittedName>
        <fullName evidence="1">Uncharacterized protein</fullName>
    </submittedName>
</protein>
<evidence type="ECO:0000313" key="2">
    <source>
        <dbReference type="Proteomes" id="UP001165186"/>
    </source>
</evidence>
<proteinExistence type="predicted"/>
<sequence>MQSRQLWEEEFADYAKETLLKRQLRAHRGGEDGFWRVERLVQAVCPPDDGSYWRTPPVLLEPANPAAYQDWSWDVRPDCAYWLSLDGFNQNYSFQVDSKTYVKSDSICPYFTVEFKRTGESDEIAVNQVAAAGTMALYNRFCLYQAARALKPRGWKETPQDHLRHYGLTFVGPTYTIWMLRARIAEDGAWNGCDMEKLASGNCSRRAVQVRYLACWINEIHRWGLSVHGMHCKDEIKVLLRGSGVRTSSFSGADEEE</sequence>
<keyword evidence="2" id="KW-1185">Reference proteome</keyword>
<dbReference type="EMBL" id="BSXG01000264">
    <property type="protein sequence ID" value="GME35163.1"/>
    <property type="molecule type" value="Genomic_DNA"/>
</dbReference>